<evidence type="ECO:0000256" key="1">
    <source>
        <dbReference type="SAM" id="MobiDB-lite"/>
    </source>
</evidence>
<dbReference type="AlphaFoldDB" id="A0A9Q0IC38"/>
<evidence type="ECO:0000313" key="3">
    <source>
        <dbReference type="Proteomes" id="UP001148018"/>
    </source>
</evidence>
<evidence type="ECO:0000313" key="2">
    <source>
        <dbReference type="EMBL" id="KAJ3595032.1"/>
    </source>
</evidence>
<comment type="caution">
    <text evidence="2">The sequence shown here is derived from an EMBL/GenBank/DDBJ whole genome shotgun (WGS) entry which is preliminary data.</text>
</comment>
<sequence>MLHCQPTRRPSGEQLSFRLARPNPEPFPPSPTMKSHSLLTFHNLTSPAPLGPVPPYPLEPCWGGKPGPEKPLPSCPKYPSSPPPPLDFPMVVPRRPFVSWHGWSKTPDSFIGSG</sequence>
<dbReference type="Proteomes" id="UP001148018">
    <property type="component" value="Unassembled WGS sequence"/>
</dbReference>
<name>A0A9Q0IC38_9TELE</name>
<reference evidence="2" key="1">
    <citation type="submission" date="2022-07" db="EMBL/GenBank/DDBJ databases">
        <title>Chromosome-level genome of Muraenolepis orangiensis.</title>
        <authorList>
            <person name="Kim J."/>
        </authorList>
    </citation>
    <scope>NUCLEOTIDE SEQUENCE</scope>
    <source>
        <strain evidence="2">KU_S4_2022</strain>
        <tissue evidence="2">Muscle</tissue>
    </source>
</reference>
<accession>A0A9Q0IC38</accession>
<keyword evidence="3" id="KW-1185">Reference proteome</keyword>
<dbReference type="EMBL" id="JANIIK010000111">
    <property type="protein sequence ID" value="KAJ3595032.1"/>
    <property type="molecule type" value="Genomic_DNA"/>
</dbReference>
<organism evidence="2 3">
    <name type="scientific">Muraenolepis orangiensis</name>
    <name type="common">Patagonian moray cod</name>
    <dbReference type="NCBI Taxonomy" id="630683"/>
    <lineage>
        <taxon>Eukaryota</taxon>
        <taxon>Metazoa</taxon>
        <taxon>Chordata</taxon>
        <taxon>Craniata</taxon>
        <taxon>Vertebrata</taxon>
        <taxon>Euteleostomi</taxon>
        <taxon>Actinopterygii</taxon>
        <taxon>Neopterygii</taxon>
        <taxon>Teleostei</taxon>
        <taxon>Neoteleostei</taxon>
        <taxon>Acanthomorphata</taxon>
        <taxon>Zeiogadaria</taxon>
        <taxon>Gadariae</taxon>
        <taxon>Gadiformes</taxon>
        <taxon>Muraenolepidoidei</taxon>
        <taxon>Muraenolepididae</taxon>
        <taxon>Muraenolepis</taxon>
    </lineage>
</organism>
<proteinExistence type="predicted"/>
<protein>
    <submittedName>
        <fullName evidence="2">Uncharacterized protein</fullName>
    </submittedName>
</protein>
<feature type="region of interest" description="Disordered" evidence="1">
    <location>
        <begin position="1"/>
        <end position="36"/>
    </location>
</feature>
<gene>
    <name evidence="2" type="ORF">NHX12_004337</name>
</gene>